<dbReference type="NCBIfam" id="TIGR02684">
    <property type="entry name" value="dnstrm_HI1420"/>
    <property type="match status" value="1"/>
</dbReference>
<dbReference type="PANTHER" id="PTHR40275:SF1">
    <property type="entry name" value="SSL7038 PROTEIN"/>
    <property type="match status" value="1"/>
</dbReference>
<dbReference type="InterPro" id="IPR001387">
    <property type="entry name" value="Cro/C1-type_HTH"/>
</dbReference>
<dbReference type="GO" id="GO:0003677">
    <property type="term" value="F:DNA binding"/>
    <property type="evidence" value="ECO:0007669"/>
    <property type="project" value="InterPro"/>
</dbReference>
<sequence length="97" mass="10899">METQTTPYNPFDYLESKEEINEYLNNAFMDEDPRVFIIALGYLAKKKGMAQVAKETGLNRESLYKSLSGEGNPGFATIKKITKVLGIQLVAQPEHTN</sequence>
<dbReference type="InterPro" id="IPR014057">
    <property type="entry name" value="HI1420"/>
</dbReference>
<accession>A0A850T745</accession>
<dbReference type="Gene3D" id="1.10.260.40">
    <property type="entry name" value="lambda repressor-like DNA-binding domains"/>
    <property type="match status" value="1"/>
</dbReference>
<feature type="domain" description="HTH cro/C1-type" evidence="1">
    <location>
        <begin position="45"/>
        <end position="92"/>
    </location>
</feature>
<name>A0A850T745_9BACT</name>
<dbReference type="SUPFAM" id="SSF47413">
    <property type="entry name" value="lambda repressor-like DNA-binding domains"/>
    <property type="match status" value="1"/>
</dbReference>
<dbReference type="CDD" id="cd00093">
    <property type="entry name" value="HTH_XRE"/>
    <property type="match status" value="1"/>
</dbReference>
<dbReference type="EMBL" id="JACADJ010000143">
    <property type="protein sequence ID" value="NWH06921.1"/>
    <property type="molecule type" value="Genomic_DNA"/>
</dbReference>
<organism evidence="2 3">
    <name type="scientific">Desulfobacter latus</name>
    <dbReference type="NCBI Taxonomy" id="2292"/>
    <lineage>
        <taxon>Bacteria</taxon>
        <taxon>Pseudomonadati</taxon>
        <taxon>Thermodesulfobacteriota</taxon>
        <taxon>Desulfobacteria</taxon>
        <taxon>Desulfobacterales</taxon>
        <taxon>Desulfobacteraceae</taxon>
        <taxon>Desulfobacter</taxon>
    </lineage>
</organism>
<dbReference type="InterPro" id="IPR010982">
    <property type="entry name" value="Lambda_DNA-bd_dom_sf"/>
</dbReference>
<dbReference type="AlphaFoldDB" id="A0A850T745"/>
<protein>
    <submittedName>
        <fullName evidence="2">Putative addiction module antidote protein</fullName>
    </submittedName>
</protein>
<dbReference type="PROSITE" id="PS50943">
    <property type="entry name" value="HTH_CROC1"/>
    <property type="match status" value="1"/>
</dbReference>
<dbReference type="RefSeq" id="WP_178368365.1">
    <property type="nucleotide sequence ID" value="NZ_JACADJ010000143.1"/>
</dbReference>
<dbReference type="PANTHER" id="PTHR40275">
    <property type="entry name" value="SSL7038 PROTEIN"/>
    <property type="match status" value="1"/>
</dbReference>
<reference evidence="2 3" key="1">
    <citation type="submission" date="2020-06" db="EMBL/GenBank/DDBJ databases">
        <title>High-quality draft genome of sulfate reducer Desulfobacter latus type strain AcrS2 isolated from marine sediment.</title>
        <authorList>
            <person name="Hoppe M."/>
            <person name="Larsen C.K."/>
            <person name="Marshall I.P.G."/>
            <person name="Schramm A."/>
            <person name="Marietou A.G."/>
        </authorList>
    </citation>
    <scope>NUCLEOTIDE SEQUENCE [LARGE SCALE GENOMIC DNA]</scope>
    <source>
        <strain evidence="2 3">AcRS2</strain>
    </source>
</reference>
<comment type="caution">
    <text evidence="2">The sequence shown here is derived from an EMBL/GenBank/DDBJ whole genome shotgun (WGS) entry which is preliminary data.</text>
</comment>
<evidence type="ECO:0000313" key="3">
    <source>
        <dbReference type="Proteomes" id="UP000553343"/>
    </source>
</evidence>
<evidence type="ECO:0000313" key="2">
    <source>
        <dbReference type="EMBL" id="NWH06921.1"/>
    </source>
</evidence>
<dbReference type="Proteomes" id="UP000553343">
    <property type="component" value="Unassembled WGS sequence"/>
</dbReference>
<gene>
    <name evidence="2" type="ORF">HXW94_18395</name>
</gene>
<dbReference type="Pfam" id="PF21716">
    <property type="entry name" value="dnstrm_HI1420"/>
    <property type="match status" value="1"/>
</dbReference>
<proteinExistence type="predicted"/>
<evidence type="ECO:0000259" key="1">
    <source>
        <dbReference type="PROSITE" id="PS50943"/>
    </source>
</evidence>
<keyword evidence="3" id="KW-1185">Reference proteome</keyword>